<accession>A0A9W8YQR2</accession>
<name>A0A9W8YQR2_9PEZI</name>
<sequence>MKFTILLTIMAAGALAGPLHARQNKGKAGKAAAAKGNGNAAAATGAVTKGATTLVFKEDGGVPGNECLTFRNNGEIVDAACVDTAADRQITPSTLNGQNVLLVQRSFTAGFRADLVGKQACVGNNGTTFLAQDCATATDFVTFDDASGQLVSAAGACQSGHDDAAQLTIDTTGKNCATLTTTSVTATAP</sequence>
<keyword evidence="1" id="KW-0732">Signal</keyword>
<evidence type="ECO:0000256" key="1">
    <source>
        <dbReference type="SAM" id="SignalP"/>
    </source>
</evidence>
<organism evidence="2 3">
    <name type="scientific">Gnomoniopsis smithogilvyi</name>
    <dbReference type="NCBI Taxonomy" id="1191159"/>
    <lineage>
        <taxon>Eukaryota</taxon>
        <taxon>Fungi</taxon>
        <taxon>Dikarya</taxon>
        <taxon>Ascomycota</taxon>
        <taxon>Pezizomycotina</taxon>
        <taxon>Sordariomycetes</taxon>
        <taxon>Sordariomycetidae</taxon>
        <taxon>Diaporthales</taxon>
        <taxon>Gnomoniaceae</taxon>
        <taxon>Gnomoniopsis</taxon>
    </lineage>
</organism>
<reference evidence="2" key="1">
    <citation type="submission" date="2022-10" db="EMBL/GenBank/DDBJ databases">
        <title>Tapping the CABI collections for fungal endophytes: first genome assemblies for Collariella, Neodidymelliopsis, Ascochyta clinopodiicola, Didymella pomorum, Didymosphaeria variabile, Neocosmospora piperis and Neocucurbitaria cava.</title>
        <authorList>
            <person name="Hill R."/>
        </authorList>
    </citation>
    <scope>NUCLEOTIDE SEQUENCE</scope>
    <source>
        <strain evidence="2">IMI 355082</strain>
    </source>
</reference>
<dbReference type="EMBL" id="JAPEVB010000005">
    <property type="protein sequence ID" value="KAJ4388210.1"/>
    <property type="molecule type" value="Genomic_DNA"/>
</dbReference>
<evidence type="ECO:0000313" key="2">
    <source>
        <dbReference type="EMBL" id="KAJ4388210.1"/>
    </source>
</evidence>
<dbReference type="AlphaFoldDB" id="A0A9W8YQR2"/>
<protein>
    <recommendedName>
        <fullName evidence="4">Ricin B lectin domain-containing protein</fullName>
    </recommendedName>
</protein>
<feature type="signal peptide" evidence="1">
    <location>
        <begin position="1"/>
        <end position="16"/>
    </location>
</feature>
<comment type="caution">
    <text evidence="2">The sequence shown here is derived from an EMBL/GenBank/DDBJ whole genome shotgun (WGS) entry which is preliminary data.</text>
</comment>
<gene>
    <name evidence="2" type="ORF">N0V93_008817</name>
</gene>
<keyword evidence="3" id="KW-1185">Reference proteome</keyword>
<dbReference type="Proteomes" id="UP001140453">
    <property type="component" value="Unassembled WGS sequence"/>
</dbReference>
<proteinExistence type="predicted"/>
<evidence type="ECO:0008006" key="4">
    <source>
        <dbReference type="Google" id="ProtNLM"/>
    </source>
</evidence>
<dbReference type="OrthoDB" id="2986744at2759"/>
<feature type="chain" id="PRO_5040981306" description="Ricin B lectin domain-containing protein" evidence="1">
    <location>
        <begin position="17"/>
        <end position="189"/>
    </location>
</feature>
<evidence type="ECO:0000313" key="3">
    <source>
        <dbReference type="Proteomes" id="UP001140453"/>
    </source>
</evidence>